<evidence type="ECO:0000313" key="2">
    <source>
        <dbReference type="Proteomes" id="UP001260980"/>
    </source>
</evidence>
<proteinExistence type="predicted"/>
<keyword evidence="2" id="KW-1185">Reference proteome</keyword>
<evidence type="ECO:0000313" key="1">
    <source>
        <dbReference type="EMBL" id="MDU0202121.1"/>
    </source>
</evidence>
<gene>
    <name evidence="1" type="ORF">RQP52_13525</name>
</gene>
<comment type="caution">
    <text evidence="1">The sequence shown here is derived from an EMBL/GenBank/DDBJ whole genome shotgun (WGS) entry which is preliminary data.</text>
</comment>
<organism evidence="1 2">
    <name type="scientific">Paenibacillus violae</name>
    <dbReference type="NCBI Taxonomy" id="3077234"/>
    <lineage>
        <taxon>Bacteria</taxon>
        <taxon>Bacillati</taxon>
        <taxon>Bacillota</taxon>
        <taxon>Bacilli</taxon>
        <taxon>Bacillales</taxon>
        <taxon>Paenibacillaceae</taxon>
        <taxon>Paenibacillus</taxon>
    </lineage>
</organism>
<accession>A0ABU3RCZ3</accession>
<protein>
    <submittedName>
        <fullName evidence="1">Uncharacterized protein</fullName>
    </submittedName>
</protein>
<dbReference type="RefSeq" id="WP_315952113.1">
    <property type="nucleotide sequence ID" value="NZ_JAWCUD010000003.1"/>
</dbReference>
<reference evidence="1 2" key="1">
    <citation type="submission" date="2023-10" db="EMBL/GenBank/DDBJ databases">
        <title>Paenibacillus strain PFR10 Genome sequencing and assembly.</title>
        <authorList>
            <person name="Kim I."/>
        </authorList>
    </citation>
    <scope>NUCLEOTIDE SEQUENCE [LARGE SCALE GENOMIC DNA]</scope>
    <source>
        <strain evidence="1 2">PFR10</strain>
    </source>
</reference>
<dbReference type="EMBL" id="JAWCUD010000003">
    <property type="protein sequence ID" value="MDU0202121.1"/>
    <property type="molecule type" value="Genomic_DNA"/>
</dbReference>
<name>A0ABU3RCZ3_9BACL</name>
<sequence length="65" mass="7471">MSFWIFATITSAKTRGRLYALDRLCRLKAVEEAASLRNKTFLNFIPTSIYSPEFGLRSKVELANR</sequence>
<dbReference type="Proteomes" id="UP001260980">
    <property type="component" value="Unassembled WGS sequence"/>
</dbReference>